<dbReference type="EMBL" id="DS022303">
    <property type="protein sequence ID" value="OAJ39763.1"/>
    <property type="molecule type" value="Genomic_DNA"/>
</dbReference>
<evidence type="ECO:0000313" key="7">
    <source>
        <dbReference type="EMBL" id="OAJ39763.1"/>
    </source>
</evidence>
<dbReference type="GO" id="GO:0000228">
    <property type="term" value="C:nuclear chromosome"/>
    <property type="evidence" value="ECO:0007669"/>
    <property type="project" value="InterPro"/>
</dbReference>
<name>A0A177WI71_BATDL</name>
<proteinExistence type="inferred from homology"/>
<keyword evidence="5" id="KW-0539">Nucleus</keyword>
<dbReference type="AlphaFoldDB" id="A0A177WI71"/>
<organism evidence="7 8">
    <name type="scientific">Batrachochytrium dendrobatidis (strain JEL423)</name>
    <dbReference type="NCBI Taxonomy" id="403673"/>
    <lineage>
        <taxon>Eukaryota</taxon>
        <taxon>Fungi</taxon>
        <taxon>Fungi incertae sedis</taxon>
        <taxon>Chytridiomycota</taxon>
        <taxon>Chytridiomycota incertae sedis</taxon>
        <taxon>Chytridiomycetes</taxon>
        <taxon>Rhizophydiales</taxon>
        <taxon>Rhizophydiales incertae sedis</taxon>
        <taxon>Batrachochytrium</taxon>
    </lineage>
</organism>
<reference evidence="7 8" key="1">
    <citation type="submission" date="2006-10" db="EMBL/GenBank/DDBJ databases">
        <title>The Genome Sequence of Batrachochytrium dendrobatidis JEL423.</title>
        <authorList>
            <consortium name="The Broad Institute Genome Sequencing Platform"/>
            <person name="Birren B."/>
            <person name="Lander E."/>
            <person name="Galagan J."/>
            <person name="Cuomo C."/>
            <person name="Devon K."/>
            <person name="Jaffe D."/>
            <person name="Butler J."/>
            <person name="Alvarez P."/>
            <person name="Gnerre S."/>
            <person name="Grabherr M."/>
            <person name="Kleber M."/>
            <person name="Mauceli E."/>
            <person name="Brockman W."/>
            <person name="Young S."/>
            <person name="LaButti K."/>
            <person name="Sykes S."/>
            <person name="DeCaprio D."/>
            <person name="Crawford M."/>
            <person name="Koehrsen M."/>
            <person name="Engels R."/>
            <person name="Montgomery P."/>
            <person name="Pearson M."/>
            <person name="Howarth C."/>
            <person name="Larson L."/>
            <person name="White J."/>
            <person name="O'Leary S."/>
            <person name="Kodira C."/>
            <person name="Zeng Q."/>
            <person name="Yandava C."/>
            <person name="Alvarado L."/>
            <person name="Longcore J."/>
            <person name="James T."/>
        </authorList>
    </citation>
    <scope>NUCLEOTIDE SEQUENCE [LARGE SCALE GENOMIC DNA]</scope>
    <source>
        <strain evidence="7 8">JEL423</strain>
    </source>
</reference>
<feature type="compositionally biased region" description="Basic and acidic residues" evidence="6">
    <location>
        <begin position="460"/>
        <end position="476"/>
    </location>
</feature>
<feature type="compositionally biased region" description="Polar residues" evidence="6">
    <location>
        <begin position="30"/>
        <end position="47"/>
    </location>
</feature>
<gene>
    <name evidence="7" type="ORF">BDEG_23587</name>
</gene>
<evidence type="ECO:0000313" key="8">
    <source>
        <dbReference type="Proteomes" id="UP000077115"/>
    </source>
</evidence>
<evidence type="ECO:0000256" key="5">
    <source>
        <dbReference type="ARBA" id="ARBA00023242"/>
    </source>
</evidence>
<protein>
    <recommendedName>
        <fullName evidence="9">SNF5/SMARCB1/INI1 protein</fullName>
    </recommendedName>
</protein>
<dbReference type="InterPro" id="IPR006939">
    <property type="entry name" value="SNF5"/>
</dbReference>
<evidence type="ECO:0000256" key="3">
    <source>
        <dbReference type="ARBA" id="ARBA00023015"/>
    </source>
</evidence>
<dbReference type="Proteomes" id="UP000077115">
    <property type="component" value="Unassembled WGS sequence"/>
</dbReference>
<feature type="compositionally biased region" description="Low complexity" evidence="6">
    <location>
        <begin position="435"/>
        <end position="453"/>
    </location>
</feature>
<reference evidence="7 8" key="2">
    <citation type="submission" date="2016-05" db="EMBL/GenBank/DDBJ databases">
        <title>Lineage-specific infection strategies underlie the spectrum of fungal disease in amphibians.</title>
        <authorList>
            <person name="Cuomo C.A."/>
            <person name="Farrer R.A."/>
            <person name="James T."/>
            <person name="Longcore J."/>
            <person name="Birren B."/>
        </authorList>
    </citation>
    <scope>NUCLEOTIDE SEQUENCE [LARGE SCALE GENOMIC DNA]</scope>
    <source>
        <strain evidence="7 8">JEL423</strain>
    </source>
</reference>
<dbReference type="eggNOG" id="KOG1649">
    <property type="taxonomic scope" value="Eukaryota"/>
</dbReference>
<accession>A0A177WI71</accession>
<keyword evidence="4" id="KW-0804">Transcription</keyword>
<feature type="region of interest" description="Disordered" evidence="6">
    <location>
        <begin position="435"/>
        <end position="489"/>
    </location>
</feature>
<evidence type="ECO:0000256" key="1">
    <source>
        <dbReference type="ARBA" id="ARBA00004123"/>
    </source>
</evidence>
<feature type="region of interest" description="Disordered" evidence="6">
    <location>
        <begin position="344"/>
        <end position="364"/>
    </location>
</feature>
<evidence type="ECO:0000256" key="6">
    <source>
        <dbReference type="SAM" id="MobiDB-lite"/>
    </source>
</evidence>
<evidence type="ECO:0000256" key="4">
    <source>
        <dbReference type="ARBA" id="ARBA00023163"/>
    </source>
</evidence>
<keyword evidence="3" id="KW-0805">Transcription regulation</keyword>
<dbReference type="STRING" id="403673.A0A177WI71"/>
<dbReference type="GO" id="GO:0006338">
    <property type="term" value="P:chromatin remodeling"/>
    <property type="evidence" value="ECO:0007669"/>
    <property type="project" value="InterPro"/>
</dbReference>
<dbReference type="PANTHER" id="PTHR10019">
    <property type="entry name" value="SNF5"/>
    <property type="match status" value="1"/>
</dbReference>
<dbReference type="VEuPathDB" id="FungiDB:BDEG_23587"/>
<evidence type="ECO:0000256" key="2">
    <source>
        <dbReference type="ARBA" id="ARBA00010239"/>
    </source>
</evidence>
<feature type="region of interest" description="Disordered" evidence="6">
    <location>
        <begin position="22"/>
        <end position="47"/>
    </location>
</feature>
<dbReference type="Pfam" id="PF04855">
    <property type="entry name" value="SNF5"/>
    <property type="match status" value="1"/>
</dbReference>
<comment type="subcellular location">
    <subcellularLocation>
        <location evidence="1">Nucleus</location>
    </subcellularLocation>
</comment>
<evidence type="ECO:0008006" key="9">
    <source>
        <dbReference type="Google" id="ProtNLM"/>
    </source>
</evidence>
<sequence>MSTTPTNIYSKASYVDPDLIDELGDEVTTPGGTQPADDQQNGQGSTANKYNVLDCKYKSNLRTRPYTTHHTYPRIDQLRQLANLPVKLIPIRLDLEIEGVKLRDQFTWNMNETLMTPEYFAQLLADDLEFPYASYFVPQIADAIRKQVSEYAAAVEEDLIPVEKLKTIPQKTVALESSPPSKSLVEDALQTKQELHTNGGDGLLNKESEVSTTSAVDETGDALDDFSAYGDLRIVITLDLHVGVVYLRDRFEWPLFPTHSITPEHFARQLSADLGVGGEFVPMIAHAIREQVVNARLNYSQATEAAFWRSRPFRSEDFEFEWQPDLRILSDEDIDRINKEEDRNSRRLRRQRHQLGGRSARGRVAESTIPGTLQPNLPVFTHYPFPPPTLSIGYVGGLLSQQLQYQQQLQLQIQQLQKQQLLRQQQQANLVLAGYAPGSRGTSGTTPTAPPTGYKRGPYKRREPASDDRRKQDSYSRRQSGAAATPLNGRVELTRISDLQRKRLH</sequence>
<dbReference type="OrthoDB" id="10258327at2759"/>
<comment type="similarity">
    <text evidence="2">Belongs to the SNF5 family.</text>
</comment>
<feature type="compositionally biased region" description="Basic residues" evidence="6">
    <location>
        <begin position="346"/>
        <end position="355"/>
    </location>
</feature>